<proteinExistence type="predicted"/>
<protein>
    <submittedName>
        <fullName evidence="3">Restriction system protein</fullName>
    </submittedName>
</protein>
<reference evidence="3 4" key="1">
    <citation type="submission" date="2016-11" db="EMBL/GenBank/DDBJ databases">
        <authorList>
            <person name="Jaros S."/>
            <person name="Januszkiewicz K."/>
            <person name="Wedrychowicz H."/>
        </authorList>
    </citation>
    <scope>NUCLEOTIDE SEQUENCE [LARGE SCALE GENOMIC DNA]</scope>
    <source>
        <strain evidence="3 4">DSM 27063</strain>
    </source>
</reference>
<evidence type="ECO:0000313" key="4">
    <source>
        <dbReference type="Proteomes" id="UP000184050"/>
    </source>
</evidence>
<gene>
    <name evidence="3" type="ORF">SAMN05444280_11751</name>
</gene>
<feature type="domain" description="Restriction system protein Mrr-like N-terminal" evidence="2">
    <location>
        <begin position="10"/>
        <end position="85"/>
    </location>
</feature>
<organism evidence="3 4">
    <name type="scientific">Tangfeifania diversioriginum</name>
    <dbReference type="NCBI Taxonomy" id="1168035"/>
    <lineage>
        <taxon>Bacteria</taxon>
        <taxon>Pseudomonadati</taxon>
        <taxon>Bacteroidota</taxon>
        <taxon>Bacteroidia</taxon>
        <taxon>Marinilabiliales</taxon>
        <taxon>Prolixibacteraceae</taxon>
        <taxon>Tangfeifania</taxon>
    </lineage>
</organism>
<accession>A0A1M6IMJ3</accession>
<name>A0A1M6IMJ3_9BACT</name>
<dbReference type="InterPro" id="IPR011856">
    <property type="entry name" value="tRNA_endonuc-like_dom_sf"/>
</dbReference>
<sequence length="265" mass="29902">MVKKLPTRNELMDPTIEAIRQLGGSANTDEIYEKIVENLNLSDSLLEIINGKTGQSDLKYNLAWVRTMLKNQGVISNVGKGIWVLKSINSNYNKKSNISKIKETEEEVEDSEKWKRNALKIITEKMSPSAFERLIQRVLRETGFIQVEIKGKSGDGGIDGIGIAKINGILSFHIIFQCKRIKGKVPCSEIRDFRGAMVGRTDKGLFITTGTFTRDAIREANRDGAPSIDLIDGEKLVEKLKELKLGIKTELKEQIDIDEKWFKNF</sequence>
<evidence type="ECO:0000313" key="3">
    <source>
        <dbReference type="EMBL" id="SHJ35657.1"/>
    </source>
</evidence>
<keyword evidence="4" id="KW-1185">Reference proteome</keyword>
<dbReference type="SUPFAM" id="SSF52980">
    <property type="entry name" value="Restriction endonuclease-like"/>
    <property type="match status" value="1"/>
</dbReference>
<dbReference type="AlphaFoldDB" id="A0A1M6IMJ3"/>
<evidence type="ECO:0000259" key="2">
    <source>
        <dbReference type="Pfam" id="PF14338"/>
    </source>
</evidence>
<dbReference type="InterPro" id="IPR011335">
    <property type="entry name" value="Restrct_endonuc-II-like"/>
</dbReference>
<dbReference type="RefSeq" id="WP_073169658.1">
    <property type="nucleotide sequence ID" value="NZ_FQZE01000017.1"/>
</dbReference>
<dbReference type="GO" id="GO:0015666">
    <property type="term" value="F:restriction endodeoxyribonuclease activity"/>
    <property type="evidence" value="ECO:0007669"/>
    <property type="project" value="TreeGrafter"/>
</dbReference>
<dbReference type="OrthoDB" id="9803736at2"/>
<dbReference type="Proteomes" id="UP000184050">
    <property type="component" value="Unassembled WGS sequence"/>
</dbReference>
<dbReference type="InterPro" id="IPR025745">
    <property type="entry name" value="Mrr-like_N_dom"/>
</dbReference>
<dbReference type="STRING" id="1168035.SAMN05444280_11751"/>
<dbReference type="Gene3D" id="3.40.1350.10">
    <property type="match status" value="1"/>
</dbReference>
<dbReference type="Pfam" id="PF14338">
    <property type="entry name" value="Mrr_N"/>
    <property type="match status" value="1"/>
</dbReference>
<dbReference type="GO" id="GO:0003677">
    <property type="term" value="F:DNA binding"/>
    <property type="evidence" value="ECO:0007669"/>
    <property type="project" value="InterPro"/>
</dbReference>
<dbReference type="Pfam" id="PF04471">
    <property type="entry name" value="Mrr_cat"/>
    <property type="match status" value="1"/>
</dbReference>
<evidence type="ECO:0000259" key="1">
    <source>
        <dbReference type="Pfam" id="PF04471"/>
    </source>
</evidence>
<dbReference type="EMBL" id="FQZE01000017">
    <property type="protein sequence ID" value="SHJ35657.1"/>
    <property type="molecule type" value="Genomic_DNA"/>
</dbReference>
<dbReference type="PANTHER" id="PTHR30015:SF7">
    <property type="entry name" value="TYPE IV METHYL-DIRECTED RESTRICTION ENZYME ECOKMRR"/>
    <property type="match status" value="1"/>
</dbReference>
<dbReference type="GO" id="GO:0009307">
    <property type="term" value="P:DNA restriction-modification system"/>
    <property type="evidence" value="ECO:0007669"/>
    <property type="project" value="InterPro"/>
</dbReference>
<feature type="domain" description="Restriction endonuclease type IV Mrr" evidence="1">
    <location>
        <begin position="124"/>
        <end position="238"/>
    </location>
</feature>
<dbReference type="InterPro" id="IPR007560">
    <property type="entry name" value="Restrct_endonuc_IV_Mrr"/>
</dbReference>
<dbReference type="PANTHER" id="PTHR30015">
    <property type="entry name" value="MRR RESTRICTION SYSTEM PROTEIN"/>
    <property type="match status" value="1"/>
</dbReference>
<dbReference type="InterPro" id="IPR052906">
    <property type="entry name" value="Type_IV_Methyl-Rstrct_Enzyme"/>
</dbReference>